<proteinExistence type="predicted"/>
<reference evidence="1" key="1">
    <citation type="submission" date="2019-12" db="EMBL/GenBank/DDBJ databases">
        <title>High-Quality draft genome sequences of three cyanobacteria isolated from the limestone walls of the Old Cathedral of Coimbra.</title>
        <authorList>
            <person name="Tiago I."/>
            <person name="Soares F."/>
            <person name="Portugal A."/>
        </authorList>
    </citation>
    <scope>NUCLEOTIDE SEQUENCE [LARGE SCALE GENOMIC DNA]</scope>
    <source>
        <strain evidence="1">C</strain>
    </source>
</reference>
<sequence length="154" mass="16303">MRSYWSAIFGGLGIIGLQSVPVWGHGVVITHEVQRAIAIQARYDTGEPMAAAQVTVYAPDDPTTPWLTDTTTADGEFLFTPDLGQPGTWEVQVRQAGHGQILAIPITETAAGLEITSGEAAQGAPNPLQRGLMIGSVVWGCVGTALFFSRKPKA</sequence>
<evidence type="ECO:0000313" key="1">
    <source>
        <dbReference type="EMBL" id="NCJ05253.1"/>
    </source>
</evidence>
<keyword evidence="2" id="KW-1185">Reference proteome</keyword>
<keyword evidence="1" id="KW-0645">Protease</keyword>
<dbReference type="Gene3D" id="2.60.40.1120">
    <property type="entry name" value="Carboxypeptidase-like, regulatory domain"/>
    <property type="match status" value="1"/>
</dbReference>
<name>A0A8K2ANB2_9CYAN</name>
<comment type="caution">
    <text evidence="1">The sequence shown here is derived from an EMBL/GenBank/DDBJ whole genome shotgun (WGS) entry which is preliminary data.</text>
</comment>
<keyword evidence="1" id="KW-0121">Carboxypeptidase</keyword>
<dbReference type="EMBL" id="WVIC01000002">
    <property type="protein sequence ID" value="NCJ05253.1"/>
    <property type="molecule type" value="Genomic_DNA"/>
</dbReference>
<dbReference type="Proteomes" id="UP000607397">
    <property type="component" value="Unassembled WGS sequence"/>
</dbReference>
<evidence type="ECO:0000313" key="2">
    <source>
        <dbReference type="Proteomes" id="UP000607397"/>
    </source>
</evidence>
<keyword evidence="1" id="KW-0378">Hydrolase</keyword>
<dbReference type="GO" id="GO:0004180">
    <property type="term" value="F:carboxypeptidase activity"/>
    <property type="evidence" value="ECO:0007669"/>
    <property type="project" value="UniProtKB-KW"/>
</dbReference>
<dbReference type="RefSeq" id="WP_161823731.1">
    <property type="nucleotide sequence ID" value="NZ_WVIC01000002.1"/>
</dbReference>
<organism evidence="1 2">
    <name type="scientific">Petrachloros mirabilis ULC683</name>
    <dbReference type="NCBI Taxonomy" id="2781853"/>
    <lineage>
        <taxon>Bacteria</taxon>
        <taxon>Bacillati</taxon>
        <taxon>Cyanobacteriota</taxon>
        <taxon>Cyanophyceae</taxon>
        <taxon>Synechococcales</taxon>
        <taxon>Petrachlorosaceae</taxon>
        <taxon>Petrachloros</taxon>
        <taxon>Petrachloros mirabilis</taxon>
    </lineage>
</organism>
<accession>A0A8K2ANB2</accession>
<protein>
    <submittedName>
        <fullName evidence="1">Carboxypeptidase regulatory-like domain-containing protein</fullName>
    </submittedName>
</protein>
<dbReference type="AlphaFoldDB" id="A0A8K2ANB2"/>
<gene>
    <name evidence="1" type="ORF">GS597_01715</name>
</gene>